<evidence type="ECO:0000313" key="6">
    <source>
        <dbReference type="Proteomes" id="UP000054107"/>
    </source>
</evidence>
<evidence type="ECO:0000256" key="3">
    <source>
        <dbReference type="SAM" id="MobiDB-lite"/>
    </source>
</evidence>
<evidence type="ECO:0000259" key="4">
    <source>
        <dbReference type="Pfam" id="PF12928"/>
    </source>
</evidence>
<keyword evidence="6" id="KW-1185">Reference proteome</keyword>
<feature type="region of interest" description="Disordered" evidence="3">
    <location>
        <begin position="19"/>
        <end position="42"/>
    </location>
</feature>
<dbReference type="PANTHER" id="PTHR21027:SF1">
    <property type="entry name" value="TRNA-SPLICING ENDONUCLEASE SUBUNIT SEN54"/>
    <property type="match status" value="1"/>
</dbReference>
<dbReference type="Proteomes" id="UP000054107">
    <property type="component" value="Unassembled WGS sequence"/>
</dbReference>
<comment type="similarity">
    <text evidence="1">Belongs to the SEN54 family.</text>
</comment>
<reference evidence="5 6" key="1">
    <citation type="submission" date="2014-09" db="EMBL/GenBank/DDBJ databases">
        <authorList>
            <person name="Ellenberger Sabrina"/>
        </authorList>
    </citation>
    <scope>NUCLEOTIDE SEQUENCE [LARGE SCALE GENOMIC DNA]</scope>
    <source>
        <strain evidence="5 6">CBS 412.66</strain>
    </source>
</reference>
<dbReference type="GO" id="GO:0000379">
    <property type="term" value="P:tRNA-type intron splice site recognition and cleavage"/>
    <property type="evidence" value="ECO:0007669"/>
    <property type="project" value="TreeGrafter"/>
</dbReference>
<dbReference type="InterPro" id="IPR024337">
    <property type="entry name" value="tRNA_splic_suSen54"/>
</dbReference>
<evidence type="ECO:0000313" key="5">
    <source>
        <dbReference type="EMBL" id="CEP07379.1"/>
    </source>
</evidence>
<gene>
    <name evidence="5" type="primary">PARPA_00666.1 scaffold 1011</name>
</gene>
<proteinExistence type="inferred from homology"/>
<dbReference type="GO" id="GO:0000214">
    <property type="term" value="C:tRNA-intron endonuclease complex"/>
    <property type="evidence" value="ECO:0007669"/>
    <property type="project" value="TreeGrafter"/>
</dbReference>
<keyword evidence="2" id="KW-0819">tRNA processing</keyword>
<accession>A0A0B7MWX1</accession>
<dbReference type="EMBL" id="LN719213">
    <property type="protein sequence ID" value="CEP07379.1"/>
    <property type="molecule type" value="Genomic_DNA"/>
</dbReference>
<dbReference type="AlphaFoldDB" id="A0A0B7MWX1"/>
<dbReference type="Pfam" id="PF12928">
    <property type="entry name" value="tRNA_int_end_N2"/>
    <property type="match status" value="1"/>
</dbReference>
<evidence type="ECO:0000256" key="2">
    <source>
        <dbReference type="ARBA" id="ARBA00022694"/>
    </source>
</evidence>
<evidence type="ECO:0000256" key="1">
    <source>
        <dbReference type="ARBA" id="ARBA00005736"/>
    </source>
</evidence>
<name>A0A0B7MWX1_9FUNG</name>
<dbReference type="OrthoDB" id="408683at2759"/>
<dbReference type="InterPro" id="IPR024336">
    <property type="entry name" value="tRNA_splic_suSen54_N"/>
</dbReference>
<organism evidence="5 6">
    <name type="scientific">Parasitella parasitica</name>
    <dbReference type="NCBI Taxonomy" id="35722"/>
    <lineage>
        <taxon>Eukaryota</taxon>
        <taxon>Fungi</taxon>
        <taxon>Fungi incertae sedis</taxon>
        <taxon>Mucoromycota</taxon>
        <taxon>Mucoromycotina</taxon>
        <taxon>Mucoromycetes</taxon>
        <taxon>Mucorales</taxon>
        <taxon>Mucorineae</taxon>
        <taxon>Mucoraceae</taxon>
        <taxon>Parasitella</taxon>
    </lineage>
</organism>
<protein>
    <recommendedName>
        <fullName evidence="4">tRNA-splicing endonuclease subunit Sen54 N-terminal domain-containing protein</fullName>
    </recommendedName>
</protein>
<feature type="domain" description="tRNA-splicing endonuclease subunit Sen54 N-terminal" evidence="4">
    <location>
        <begin position="63"/>
        <end position="118"/>
    </location>
</feature>
<dbReference type="PANTHER" id="PTHR21027">
    <property type="entry name" value="TRNA-SPLICING ENDONUCLEASE SUBUNIT SEN54"/>
    <property type="match status" value="1"/>
</dbReference>
<dbReference type="STRING" id="35722.A0A0B7MWX1"/>
<sequence>MDDTEQDEFLVDYSQLIKKKSSKKSQAPKRGEKANAANTANQEQLAASRQALFDSISHTVAPPNNTSKGRLDLSSPYYTTITKIKGAHLHSMGFSHQGAITLFPEEAAFLVARNALTVTRNHHDPVSFEDFCELLCECGDGWITFEKYQAYAYLKRLGYIVMRSKKLAVAMATQIPANQQPPPSIFKLFLDAITYWIKPKQQRPLVWDYRCTSYSQIYSTLQIIPSSPWYKPFYAPLCPAFDWDVYKPSAAWKKKDPGDPDFRVLVRNMSERMPTLYEQSQFFGQLTGIPNAKYKPQLKQTALGLDGPTFLMALVGDTESITFLRLTGDGLADVSNVKAQNRKKSKTWQQS</sequence>